<organism evidence="2 3">
    <name type="scientific">Ficus carica</name>
    <name type="common">Common fig</name>
    <dbReference type="NCBI Taxonomy" id="3494"/>
    <lineage>
        <taxon>Eukaryota</taxon>
        <taxon>Viridiplantae</taxon>
        <taxon>Streptophyta</taxon>
        <taxon>Embryophyta</taxon>
        <taxon>Tracheophyta</taxon>
        <taxon>Spermatophyta</taxon>
        <taxon>Magnoliopsida</taxon>
        <taxon>eudicotyledons</taxon>
        <taxon>Gunneridae</taxon>
        <taxon>Pentapetalae</taxon>
        <taxon>rosids</taxon>
        <taxon>fabids</taxon>
        <taxon>Rosales</taxon>
        <taxon>Moraceae</taxon>
        <taxon>Ficeae</taxon>
        <taxon>Ficus</taxon>
    </lineage>
</organism>
<dbReference type="Proteomes" id="UP001187192">
    <property type="component" value="Unassembled WGS sequence"/>
</dbReference>
<dbReference type="EMBL" id="BTGU01008719">
    <property type="protein sequence ID" value="GMN18634.1"/>
    <property type="molecule type" value="Genomic_DNA"/>
</dbReference>
<keyword evidence="3" id="KW-1185">Reference proteome</keyword>
<comment type="caution">
    <text evidence="2">The sequence shown here is derived from an EMBL/GenBank/DDBJ whole genome shotgun (WGS) entry which is preliminary data.</text>
</comment>
<dbReference type="AlphaFoldDB" id="A0AA87YTK5"/>
<reference evidence="2" key="1">
    <citation type="submission" date="2023-07" db="EMBL/GenBank/DDBJ databases">
        <title>draft genome sequence of fig (Ficus carica).</title>
        <authorList>
            <person name="Takahashi T."/>
            <person name="Nishimura K."/>
        </authorList>
    </citation>
    <scope>NUCLEOTIDE SEQUENCE</scope>
</reference>
<sequence length="60" mass="6384">MLWMLARGPGSPPNLTAPRTTHAALRPGSQRRWPPKSSAVGRDGFECQGGAGGEGERRRG</sequence>
<evidence type="ECO:0000313" key="3">
    <source>
        <dbReference type="Proteomes" id="UP001187192"/>
    </source>
</evidence>
<protein>
    <submittedName>
        <fullName evidence="2">Uncharacterized protein</fullName>
    </submittedName>
</protein>
<gene>
    <name evidence="2" type="ORF">TIFTF001_050814</name>
</gene>
<name>A0AA87YTK5_FICCA</name>
<evidence type="ECO:0000313" key="2">
    <source>
        <dbReference type="EMBL" id="GMN18634.1"/>
    </source>
</evidence>
<evidence type="ECO:0000256" key="1">
    <source>
        <dbReference type="SAM" id="MobiDB-lite"/>
    </source>
</evidence>
<feature type="region of interest" description="Disordered" evidence="1">
    <location>
        <begin position="1"/>
        <end position="60"/>
    </location>
</feature>
<accession>A0AA87YTK5</accession>
<proteinExistence type="predicted"/>